<dbReference type="Proteomes" id="UP001281761">
    <property type="component" value="Unassembled WGS sequence"/>
</dbReference>
<feature type="domain" description="FAM13A-like" evidence="2">
    <location>
        <begin position="138"/>
        <end position="200"/>
    </location>
</feature>
<sequence length="323" mass="37180">MAQHRRPSDCAFQFATCDLPPSATMSCPLLGEPFDAALHRTVFLQLFRTRIQDVEAAVKSALQSPQLISPSISSDLSSSLSSVSVSTTRSPAPHPSTATSGSQTPSQSSSHSSSQHQSRLHSTHPRHNSHIPKDHPTERFQDLQRMISKAKQLMYQIRAFDQEFSRKHNHAPKRGDRAPIADKVEQYKTMRNELRDFAAVLIQSTWRMYKAKQYAEQMRKERQSFLSNPLPLIERRLIVQRRQARRSEDMHQYSHDVNQLRAEKQLVKMELKRFDKIFTVAMGRSPGRYDKEPLRSLYQRYKTLTSMLSQEEARQGRQSPPDP</sequence>
<dbReference type="InterPro" id="IPR059029">
    <property type="entry name" value="FAM13A_dom"/>
</dbReference>
<feature type="compositionally biased region" description="Low complexity" evidence="1">
    <location>
        <begin position="96"/>
        <end position="117"/>
    </location>
</feature>
<dbReference type="EMBL" id="JARBJD010000209">
    <property type="protein sequence ID" value="KAK2947154.1"/>
    <property type="molecule type" value="Genomic_DNA"/>
</dbReference>
<organism evidence="3 4">
    <name type="scientific">Blattamonas nauphoetae</name>
    <dbReference type="NCBI Taxonomy" id="2049346"/>
    <lineage>
        <taxon>Eukaryota</taxon>
        <taxon>Metamonada</taxon>
        <taxon>Preaxostyla</taxon>
        <taxon>Oxymonadida</taxon>
        <taxon>Blattamonas</taxon>
    </lineage>
</organism>
<feature type="compositionally biased region" description="Basic residues" evidence="1">
    <location>
        <begin position="118"/>
        <end position="130"/>
    </location>
</feature>
<protein>
    <recommendedName>
        <fullName evidence="2">FAM13A-like domain-containing protein</fullName>
    </recommendedName>
</protein>
<proteinExistence type="predicted"/>
<evidence type="ECO:0000313" key="4">
    <source>
        <dbReference type="Proteomes" id="UP001281761"/>
    </source>
</evidence>
<name>A0ABQ9X753_9EUKA</name>
<comment type="caution">
    <text evidence="3">The sequence shown here is derived from an EMBL/GenBank/DDBJ whole genome shotgun (WGS) entry which is preliminary data.</text>
</comment>
<evidence type="ECO:0000259" key="2">
    <source>
        <dbReference type="Pfam" id="PF26116"/>
    </source>
</evidence>
<keyword evidence="4" id="KW-1185">Reference proteome</keyword>
<dbReference type="Gene3D" id="1.20.5.190">
    <property type="match status" value="1"/>
</dbReference>
<reference evidence="3 4" key="1">
    <citation type="journal article" date="2022" name="bioRxiv">
        <title>Genomics of Preaxostyla Flagellates Illuminates Evolutionary Transitions and the Path Towards Mitochondrial Loss.</title>
        <authorList>
            <person name="Novak L.V.F."/>
            <person name="Treitli S.C."/>
            <person name="Pyrih J."/>
            <person name="Halakuc P."/>
            <person name="Pipaliya S.V."/>
            <person name="Vacek V."/>
            <person name="Brzon O."/>
            <person name="Soukal P."/>
            <person name="Eme L."/>
            <person name="Dacks J.B."/>
            <person name="Karnkowska A."/>
            <person name="Elias M."/>
            <person name="Hampl V."/>
        </authorList>
    </citation>
    <scope>NUCLEOTIDE SEQUENCE [LARGE SCALE GENOMIC DNA]</scope>
    <source>
        <strain evidence="3">NAU3</strain>
        <tissue evidence="3">Gut</tissue>
    </source>
</reference>
<evidence type="ECO:0000313" key="3">
    <source>
        <dbReference type="EMBL" id="KAK2947154.1"/>
    </source>
</evidence>
<dbReference type="PROSITE" id="PS50096">
    <property type="entry name" value="IQ"/>
    <property type="match status" value="1"/>
</dbReference>
<feature type="domain" description="FAM13A-like" evidence="2">
    <location>
        <begin position="255"/>
        <end position="313"/>
    </location>
</feature>
<evidence type="ECO:0000256" key="1">
    <source>
        <dbReference type="SAM" id="MobiDB-lite"/>
    </source>
</evidence>
<feature type="region of interest" description="Disordered" evidence="1">
    <location>
        <begin position="83"/>
        <end position="136"/>
    </location>
</feature>
<accession>A0ABQ9X753</accession>
<dbReference type="Pfam" id="PF26116">
    <property type="entry name" value="FAM13A"/>
    <property type="match status" value="2"/>
</dbReference>
<gene>
    <name evidence="3" type="ORF">BLNAU_17930</name>
</gene>